<evidence type="ECO:0000256" key="1">
    <source>
        <dbReference type="ARBA" id="ARBA00004651"/>
    </source>
</evidence>
<protein>
    <recommendedName>
        <fullName evidence="9">Apolipoprotein N-acyltransferase</fullName>
        <shortName evidence="9">ALP N-acyltransferase</shortName>
        <ecNumber evidence="9">2.3.1.269</ecNumber>
    </recommendedName>
</protein>
<feature type="transmembrane region" description="Helical" evidence="9">
    <location>
        <begin position="132"/>
        <end position="156"/>
    </location>
</feature>
<dbReference type="PROSITE" id="PS50263">
    <property type="entry name" value="CN_HYDROLASE"/>
    <property type="match status" value="1"/>
</dbReference>
<evidence type="ECO:0000256" key="4">
    <source>
        <dbReference type="ARBA" id="ARBA00022679"/>
    </source>
</evidence>
<dbReference type="RefSeq" id="WP_068134511.1">
    <property type="nucleotide sequence ID" value="NZ_CP042914.1"/>
</dbReference>
<organism evidence="11 12">
    <name type="scientific">Roseimaritima ulvae</name>
    <dbReference type="NCBI Taxonomy" id="980254"/>
    <lineage>
        <taxon>Bacteria</taxon>
        <taxon>Pseudomonadati</taxon>
        <taxon>Planctomycetota</taxon>
        <taxon>Planctomycetia</taxon>
        <taxon>Pirellulales</taxon>
        <taxon>Pirellulaceae</taxon>
        <taxon>Roseimaritima</taxon>
    </lineage>
</organism>
<feature type="transmembrane region" description="Helical" evidence="9">
    <location>
        <begin position="25"/>
        <end position="42"/>
    </location>
</feature>
<dbReference type="EC" id="2.3.1.269" evidence="9"/>
<evidence type="ECO:0000313" key="11">
    <source>
        <dbReference type="EMBL" id="QEG38387.1"/>
    </source>
</evidence>
<evidence type="ECO:0000313" key="12">
    <source>
        <dbReference type="Proteomes" id="UP000325286"/>
    </source>
</evidence>
<evidence type="ECO:0000256" key="5">
    <source>
        <dbReference type="ARBA" id="ARBA00022692"/>
    </source>
</evidence>
<feature type="transmembrane region" description="Helical" evidence="9">
    <location>
        <begin position="104"/>
        <end position="125"/>
    </location>
</feature>
<keyword evidence="11" id="KW-0449">Lipoprotein</keyword>
<comment type="pathway">
    <text evidence="9">Protein modification; lipoprotein biosynthesis (N-acyl transfer).</text>
</comment>
<feature type="transmembrane region" description="Helical" evidence="9">
    <location>
        <begin position="567"/>
        <end position="585"/>
    </location>
</feature>
<comment type="function">
    <text evidence="9">Catalyzes the phospholipid dependent N-acylation of the N-terminal cysteine of apolipoprotein, the last step in lipoprotein maturation.</text>
</comment>
<accession>A0A5B9QH01</accession>
<gene>
    <name evidence="9 11" type="primary">lnt</name>
    <name evidence="11" type="ORF">UC8_03440</name>
</gene>
<dbReference type="KEGG" id="rul:UC8_03440"/>
<evidence type="ECO:0000256" key="2">
    <source>
        <dbReference type="ARBA" id="ARBA00010065"/>
    </source>
</evidence>
<keyword evidence="4 9" id="KW-0808">Transferase</keyword>
<evidence type="ECO:0000256" key="9">
    <source>
        <dbReference type="HAMAP-Rule" id="MF_01148"/>
    </source>
</evidence>
<feature type="domain" description="CN hydrolase" evidence="10">
    <location>
        <begin position="263"/>
        <end position="554"/>
    </location>
</feature>
<keyword evidence="5 9" id="KW-0812">Transmembrane</keyword>
<dbReference type="NCBIfam" id="TIGR00546">
    <property type="entry name" value="lnt"/>
    <property type="match status" value="1"/>
</dbReference>
<keyword evidence="7 9" id="KW-0472">Membrane</keyword>
<proteinExistence type="inferred from homology"/>
<dbReference type="InterPro" id="IPR003010">
    <property type="entry name" value="C-N_Hydrolase"/>
</dbReference>
<keyword evidence="8 9" id="KW-0012">Acyltransferase</keyword>
<feature type="transmembrane region" description="Helical" evidence="9">
    <location>
        <begin position="176"/>
        <end position="196"/>
    </location>
</feature>
<comment type="catalytic activity">
    <reaction evidence="9">
        <text>N-terminal S-1,2-diacyl-sn-glyceryl-L-cysteinyl-[lipoprotein] + a glycerophospholipid = N-acyl-S-1,2-diacyl-sn-glyceryl-L-cysteinyl-[lipoprotein] + a 2-acyl-sn-glycero-3-phospholipid + H(+)</text>
        <dbReference type="Rhea" id="RHEA:48228"/>
        <dbReference type="Rhea" id="RHEA-COMP:14681"/>
        <dbReference type="Rhea" id="RHEA-COMP:14684"/>
        <dbReference type="ChEBI" id="CHEBI:15378"/>
        <dbReference type="ChEBI" id="CHEBI:136912"/>
        <dbReference type="ChEBI" id="CHEBI:140656"/>
        <dbReference type="ChEBI" id="CHEBI:140657"/>
        <dbReference type="ChEBI" id="CHEBI:140660"/>
        <dbReference type="EC" id="2.3.1.269"/>
    </reaction>
</comment>
<dbReference type="AlphaFoldDB" id="A0A5B9QH01"/>
<keyword evidence="3 9" id="KW-1003">Cell membrane</keyword>
<dbReference type="SUPFAM" id="SSF56317">
    <property type="entry name" value="Carbon-nitrogen hydrolase"/>
    <property type="match status" value="1"/>
</dbReference>
<evidence type="ECO:0000256" key="3">
    <source>
        <dbReference type="ARBA" id="ARBA00022475"/>
    </source>
</evidence>
<dbReference type="Pfam" id="PF00795">
    <property type="entry name" value="CN_hydrolase"/>
    <property type="match status" value="1"/>
</dbReference>
<evidence type="ECO:0000256" key="7">
    <source>
        <dbReference type="ARBA" id="ARBA00023136"/>
    </source>
</evidence>
<comment type="similarity">
    <text evidence="2 9">Belongs to the CN hydrolase family. Apolipoprotein N-acyltransferase subfamily.</text>
</comment>
<dbReference type="CDD" id="cd07571">
    <property type="entry name" value="ALP_N-acyl_transferase"/>
    <property type="match status" value="1"/>
</dbReference>
<dbReference type="GO" id="GO:0042158">
    <property type="term" value="P:lipoprotein biosynthetic process"/>
    <property type="evidence" value="ECO:0007669"/>
    <property type="project" value="UniProtKB-UniRule"/>
</dbReference>
<dbReference type="Gene3D" id="3.60.110.10">
    <property type="entry name" value="Carbon-nitrogen hydrolase"/>
    <property type="match status" value="1"/>
</dbReference>
<keyword evidence="12" id="KW-1185">Reference proteome</keyword>
<keyword evidence="6 9" id="KW-1133">Transmembrane helix</keyword>
<dbReference type="InterPro" id="IPR045378">
    <property type="entry name" value="LNT_N"/>
</dbReference>
<dbReference type="InterPro" id="IPR036526">
    <property type="entry name" value="C-N_Hydrolase_sf"/>
</dbReference>
<dbReference type="GO" id="GO:0005886">
    <property type="term" value="C:plasma membrane"/>
    <property type="evidence" value="ECO:0007669"/>
    <property type="project" value="UniProtKB-SubCell"/>
</dbReference>
<reference evidence="11 12" key="1">
    <citation type="submission" date="2019-08" db="EMBL/GenBank/DDBJ databases">
        <title>Deep-cultivation of Planctomycetes and their phenomic and genomic characterization uncovers novel biology.</title>
        <authorList>
            <person name="Wiegand S."/>
            <person name="Jogler M."/>
            <person name="Boedeker C."/>
            <person name="Pinto D."/>
            <person name="Vollmers J."/>
            <person name="Rivas-Marin E."/>
            <person name="Kohn T."/>
            <person name="Peeters S.H."/>
            <person name="Heuer A."/>
            <person name="Rast P."/>
            <person name="Oberbeckmann S."/>
            <person name="Bunk B."/>
            <person name="Jeske O."/>
            <person name="Meyerdierks A."/>
            <person name="Storesund J.E."/>
            <person name="Kallscheuer N."/>
            <person name="Luecker S."/>
            <person name="Lage O.M."/>
            <person name="Pohl T."/>
            <person name="Merkel B.J."/>
            <person name="Hornburger P."/>
            <person name="Mueller R.-W."/>
            <person name="Bruemmer F."/>
            <person name="Labrenz M."/>
            <person name="Spormann A.M."/>
            <person name="Op den Camp H."/>
            <person name="Overmann J."/>
            <person name="Amann R."/>
            <person name="Jetten M.S.M."/>
            <person name="Mascher T."/>
            <person name="Medema M.H."/>
            <person name="Devos D.P."/>
            <person name="Kaster A.-K."/>
            <person name="Ovreas L."/>
            <person name="Rohde M."/>
            <person name="Galperin M.Y."/>
            <person name="Jogler C."/>
        </authorList>
    </citation>
    <scope>NUCLEOTIDE SEQUENCE [LARGE SCALE GENOMIC DNA]</scope>
    <source>
        <strain evidence="11 12">UC8</strain>
    </source>
</reference>
<dbReference type="EMBL" id="CP042914">
    <property type="protein sequence ID" value="QEG38387.1"/>
    <property type="molecule type" value="Genomic_DNA"/>
</dbReference>
<evidence type="ECO:0000256" key="8">
    <source>
        <dbReference type="ARBA" id="ARBA00023315"/>
    </source>
</evidence>
<dbReference type="PANTHER" id="PTHR38686:SF1">
    <property type="entry name" value="APOLIPOPROTEIN N-ACYLTRANSFERASE"/>
    <property type="match status" value="1"/>
</dbReference>
<dbReference type="Pfam" id="PF20154">
    <property type="entry name" value="LNT_N"/>
    <property type="match status" value="1"/>
</dbReference>
<sequence length="597" mass="65608">MEDASRAGNASEGKPKRDDAKRRRLRRPWVLWALLGALLMWLAMEPLAWWPLGWVALVPWSLLALSSSSPSRREYRWLWLAGSLFWLVALYGLCFAHPAMFLGWFTLSVYLGVYAPLFVGLVRVAHRNRVPAVLAIPIVWVGLELIRGYAFTGFSACMLGHTQADVAILIQVTDLFGSYAVSFVVAAVAAAIAIGLRRYLPQRWQLPVEQPPATPEVAAPKSAADSAFAGMAFAAVLLLATLGYGAWRLGQPEATAKAESLGVTIALIQRNEAVEYIMPSERGAEIFASYLRGSQEAMAAAGPQRVDLVVWPESMFSRGMPWMDLGDQPVAPAEAGLSQEEFLNRVQVNAEVWQQNADEVQRRLVLSGSQSSPPSLLVGSGAMRFEQRPQQYSGAVFVGSRGRVDDWYGKQHLVMFGEYIPFMEWFPSLYTWLPLPRVTPGAEAKVFPLADTQIAPNICFETAVECATIDQVRRLAATGTPPDMIINLTNDAWFGGSPVLDHHRRCSQFAAVSTRRPLLMASNTGPTIWVDGSGRLVEQLPKSSDGHILAQPTRDGRWGLYQTCGDWPVRALGAIVVVLAAVGFVQRRKVSQRSSSS</sequence>
<feature type="transmembrane region" description="Helical" evidence="9">
    <location>
        <begin position="48"/>
        <end position="65"/>
    </location>
</feature>
<dbReference type="PANTHER" id="PTHR38686">
    <property type="entry name" value="APOLIPOPROTEIN N-ACYLTRANSFERASE"/>
    <property type="match status" value="1"/>
</dbReference>
<comment type="subcellular location">
    <subcellularLocation>
        <location evidence="1 9">Cell membrane</location>
        <topology evidence="1 9">Multi-pass membrane protein</topology>
    </subcellularLocation>
</comment>
<dbReference type="Proteomes" id="UP000325286">
    <property type="component" value="Chromosome"/>
</dbReference>
<name>A0A5B9QH01_9BACT</name>
<dbReference type="InterPro" id="IPR004563">
    <property type="entry name" value="Apolipo_AcylTrfase"/>
</dbReference>
<dbReference type="UniPathway" id="UPA00666"/>
<evidence type="ECO:0000259" key="10">
    <source>
        <dbReference type="PROSITE" id="PS50263"/>
    </source>
</evidence>
<feature type="transmembrane region" description="Helical" evidence="9">
    <location>
        <begin position="227"/>
        <end position="247"/>
    </location>
</feature>
<feature type="transmembrane region" description="Helical" evidence="9">
    <location>
        <begin position="77"/>
        <end position="98"/>
    </location>
</feature>
<dbReference type="GO" id="GO:0016410">
    <property type="term" value="F:N-acyltransferase activity"/>
    <property type="evidence" value="ECO:0007669"/>
    <property type="project" value="UniProtKB-UniRule"/>
</dbReference>
<dbReference type="HAMAP" id="MF_01148">
    <property type="entry name" value="Lnt"/>
    <property type="match status" value="1"/>
</dbReference>
<evidence type="ECO:0000256" key="6">
    <source>
        <dbReference type="ARBA" id="ARBA00022989"/>
    </source>
</evidence>
<dbReference type="OrthoDB" id="9804277at2"/>